<sequence length="263" mass="27318">MRSGRGALLALFLAVVVVGGIVTWIVLAGRPAPRPGCTATAADGSSVDLTVEQARNAATIAAVGKRLDLPDHAVTVALATAIQESRLRNLPGGDRDSAGLFQQRPSQGWGSYAEVTDPVYAATAFYERLREVPDWADLPLTRAAQLVQRSALPEAYAQWETEAATMAAALTGARPAALTCANISPGAPEADIVPVARAELGTAVLSGPHPAAEGWAFASWLVANATRFGLDGVTFDGVTWTADSGAWTATGPRDGVLSLHRVP</sequence>
<evidence type="ECO:0000313" key="1">
    <source>
        <dbReference type="EMBL" id="UQS25795.1"/>
    </source>
</evidence>
<reference evidence="1" key="1">
    <citation type="submission" date="2022-01" db="EMBL/GenBank/DDBJ databases">
        <title>PSI-footprinting approach for the identification of protein synthesis inhibitor producers.</title>
        <authorList>
            <person name="Handel F."/>
            <person name="Kulik A."/>
            <person name="Wex K.W."/>
            <person name="Berscheid A."/>
            <person name="Saur J.S."/>
            <person name="Winkler A."/>
            <person name="Wibberg D."/>
            <person name="Kalinowski J."/>
            <person name="Broetz-Oesterhelt H."/>
            <person name="Mast Y."/>
        </authorList>
    </citation>
    <scope>NUCLEOTIDE SEQUENCE</scope>
    <source>
        <strain evidence="1">KNN 49.3e</strain>
    </source>
</reference>
<organism evidence="1 2">
    <name type="scientific">Amycolatopsis thermalba</name>
    <dbReference type="NCBI Taxonomy" id="944492"/>
    <lineage>
        <taxon>Bacteria</taxon>
        <taxon>Bacillati</taxon>
        <taxon>Actinomycetota</taxon>
        <taxon>Actinomycetes</taxon>
        <taxon>Pseudonocardiales</taxon>
        <taxon>Pseudonocardiaceae</taxon>
        <taxon>Amycolatopsis</taxon>
    </lineage>
</organism>
<proteinExistence type="predicted"/>
<name>A0ABY4P0A9_9PSEU</name>
<accession>A0ABY4P0A9</accession>
<keyword evidence="2" id="KW-1185">Reference proteome</keyword>
<dbReference type="RefSeq" id="WP_249466425.1">
    <property type="nucleotide sequence ID" value="NZ_CP091196.1"/>
</dbReference>
<dbReference type="EMBL" id="CP091196">
    <property type="protein sequence ID" value="UQS25795.1"/>
    <property type="molecule type" value="Genomic_DNA"/>
</dbReference>
<protein>
    <recommendedName>
        <fullName evidence="3">Secreted protein</fullName>
    </recommendedName>
</protein>
<gene>
    <name evidence="1" type="ORF">L1857_24790</name>
</gene>
<evidence type="ECO:0008006" key="3">
    <source>
        <dbReference type="Google" id="ProtNLM"/>
    </source>
</evidence>
<evidence type="ECO:0000313" key="2">
    <source>
        <dbReference type="Proteomes" id="UP000830158"/>
    </source>
</evidence>
<dbReference type="Proteomes" id="UP000830158">
    <property type="component" value="Chromosome"/>
</dbReference>